<dbReference type="PANTHER" id="PTHR15197:SF0">
    <property type="entry name" value="COILIN"/>
    <property type="match status" value="1"/>
</dbReference>
<dbReference type="PANTHER" id="PTHR15197">
    <property type="entry name" value="COILIN P80"/>
    <property type="match status" value="1"/>
</dbReference>
<evidence type="ECO:0000313" key="3">
    <source>
        <dbReference type="EMBL" id="MBX36029.1"/>
    </source>
</evidence>
<dbReference type="GO" id="GO:0000387">
    <property type="term" value="P:spliceosomal snRNP assembly"/>
    <property type="evidence" value="ECO:0007669"/>
    <property type="project" value="TreeGrafter"/>
</dbReference>
<protein>
    <submittedName>
        <fullName evidence="3">Sphere organelles family protein</fullName>
    </submittedName>
</protein>
<name>A0A2P2N0L3_RHIMU</name>
<dbReference type="GO" id="GO:0030619">
    <property type="term" value="F:U1 snRNA binding"/>
    <property type="evidence" value="ECO:0007669"/>
    <property type="project" value="TreeGrafter"/>
</dbReference>
<proteinExistence type="predicted"/>
<sequence>MPVPEYPVTPLKVDDEESTILPESSLYGEDGSLEIDFISLLEVRIVKLNGLNSAKSVDGTNEIHARDEDAITDVSCPNNNNKSHTSARENGEFNPWEENNKALDAKKAQLSEEDDWGRVEVSVRRPWSYKALRGSALGPTMALLRSQNGP</sequence>
<dbReference type="EMBL" id="GGEC01055545">
    <property type="protein sequence ID" value="MBX36029.1"/>
    <property type="molecule type" value="Transcribed_RNA"/>
</dbReference>
<dbReference type="InterPro" id="IPR024822">
    <property type="entry name" value="Coilin"/>
</dbReference>
<dbReference type="GO" id="GO:0015030">
    <property type="term" value="C:Cajal body"/>
    <property type="evidence" value="ECO:0007669"/>
    <property type="project" value="TreeGrafter"/>
</dbReference>
<dbReference type="Pfam" id="PF23086">
    <property type="entry name" value="Tudor_Coilin"/>
    <property type="match status" value="1"/>
</dbReference>
<organism evidence="3">
    <name type="scientific">Rhizophora mucronata</name>
    <name type="common">Asiatic mangrove</name>
    <dbReference type="NCBI Taxonomy" id="61149"/>
    <lineage>
        <taxon>Eukaryota</taxon>
        <taxon>Viridiplantae</taxon>
        <taxon>Streptophyta</taxon>
        <taxon>Embryophyta</taxon>
        <taxon>Tracheophyta</taxon>
        <taxon>Spermatophyta</taxon>
        <taxon>Magnoliopsida</taxon>
        <taxon>eudicotyledons</taxon>
        <taxon>Gunneridae</taxon>
        <taxon>Pentapetalae</taxon>
        <taxon>rosids</taxon>
        <taxon>fabids</taxon>
        <taxon>Malpighiales</taxon>
        <taxon>Rhizophoraceae</taxon>
        <taxon>Rhizophora</taxon>
    </lineage>
</organism>
<feature type="region of interest" description="Disordered" evidence="1">
    <location>
        <begin position="68"/>
        <end position="110"/>
    </location>
</feature>
<reference evidence="3" key="1">
    <citation type="submission" date="2018-02" db="EMBL/GenBank/DDBJ databases">
        <title>Rhizophora mucronata_Transcriptome.</title>
        <authorList>
            <person name="Meera S.P."/>
            <person name="Sreeshan A."/>
            <person name="Augustine A."/>
        </authorList>
    </citation>
    <scope>NUCLEOTIDE SEQUENCE</scope>
    <source>
        <tissue evidence="3">Leaf</tissue>
    </source>
</reference>
<feature type="domain" description="Coilin tudor" evidence="2">
    <location>
        <begin position="1"/>
        <end position="47"/>
    </location>
</feature>
<evidence type="ECO:0000256" key="1">
    <source>
        <dbReference type="SAM" id="MobiDB-lite"/>
    </source>
</evidence>
<dbReference type="InterPro" id="IPR056398">
    <property type="entry name" value="Tudor_Coilin"/>
</dbReference>
<feature type="compositionally biased region" description="Polar residues" evidence="1">
    <location>
        <begin position="75"/>
        <end position="84"/>
    </location>
</feature>
<dbReference type="GO" id="GO:0030620">
    <property type="term" value="F:U2 snRNA binding"/>
    <property type="evidence" value="ECO:0007669"/>
    <property type="project" value="TreeGrafter"/>
</dbReference>
<accession>A0A2P2N0L3</accession>
<feature type="compositionally biased region" description="Basic and acidic residues" evidence="1">
    <location>
        <begin position="98"/>
        <end position="110"/>
    </location>
</feature>
<evidence type="ECO:0000259" key="2">
    <source>
        <dbReference type="Pfam" id="PF23086"/>
    </source>
</evidence>
<dbReference type="AlphaFoldDB" id="A0A2P2N0L3"/>